<name>A0A9P4WGF5_9PLEO</name>
<organism evidence="2 3">
    <name type="scientific">Didymella heteroderae</name>
    <dbReference type="NCBI Taxonomy" id="1769908"/>
    <lineage>
        <taxon>Eukaryota</taxon>
        <taxon>Fungi</taxon>
        <taxon>Dikarya</taxon>
        <taxon>Ascomycota</taxon>
        <taxon>Pezizomycotina</taxon>
        <taxon>Dothideomycetes</taxon>
        <taxon>Pleosporomycetidae</taxon>
        <taxon>Pleosporales</taxon>
        <taxon>Pleosporineae</taxon>
        <taxon>Didymellaceae</taxon>
        <taxon>Didymella</taxon>
    </lineage>
</organism>
<dbReference type="EMBL" id="SWKV01000129">
    <property type="protein sequence ID" value="KAF3031666.1"/>
    <property type="molecule type" value="Genomic_DNA"/>
</dbReference>
<feature type="compositionally biased region" description="Low complexity" evidence="1">
    <location>
        <begin position="94"/>
        <end position="106"/>
    </location>
</feature>
<keyword evidence="3" id="KW-1185">Reference proteome</keyword>
<evidence type="ECO:0000256" key="1">
    <source>
        <dbReference type="SAM" id="MobiDB-lite"/>
    </source>
</evidence>
<feature type="region of interest" description="Disordered" evidence="1">
    <location>
        <begin position="1"/>
        <end position="34"/>
    </location>
</feature>
<dbReference type="AlphaFoldDB" id="A0A9P4WGF5"/>
<proteinExistence type="predicted"/>
<accession>A0A9P4WGF5</accession>
<feature type="region of interest" description="Disordered" evidence="1">
    <location>
        <begin position="89"/>
        <end position="139"/>
    </location>
</feature>
<feature type="compositionally biased region" description="Basic and acidic residues" evidence="1">
    <location>
        <begin position="126"/>
        <end position="139"/>
    </location>
</feature>
<evidence type="ECO:0000313" key="2">
    <source>
        <dbReference type="EMBL" id="KAF3031666.1"/>
    </source>
</evidence>
<gene>
    <name evidence="2" type="ORF">E8E12_000915</name>
</gene>
<feature type="compositionally biased region" description="Basic and acidic residues" evidence="1">
    <location>
        <begin position="14"/>
        <end position="32"/>
    </location>
</feature>
<protein>
    <submittedName>
        <fullName evidence="2">Uncharacterized protein</fullName>
    </submittedName>
</protein>
<sequence>MRSYHAAPSSQRAPRSDHHHDAGPRRKEREPRICLPARRLWHYLTKSTASAAPPANSPRADAMVVPEAIVEATEKGMVGENLLCSGVPSTDKVASTASTESTANTAKPQVMTRAEEACKGPPKSAAELHGHVKIKGVDA</sequence>
<dbReference type="OrthoDB" id="3760228at2759"/>
<dbReference type="Proteomes" id="UP000758155">
    <property type="component" value="Unassembled WGS sequence"/>
</dbReference>
<comment type="caution">
    <text evidence="2">The sequence shown here is derived from an EMBL/GenBank/DDBJ whole genome shotgun (WGS) entry which is preliminary data.</text>
</comment>
<evidence type="ECO:0000313" key="3">
    <source>
        <dbReference type="Proteomes" id="UP000758155"/>
    </source>
</evidence>
<reference evidence="2" key="1">
    <citation type="submission" date="2019-04" db="EMBL/GenBank/DDBJ databases">
        <title>Sequencing of skin fungus with MAO and IRED activity.</title>
        <authorList>
            <person name="Marsaioli A.J."/>
            <person name="Bonatto J.M.C."/>
            <person name="Reis Junior O."/>
        </authorList>
    </citation>
    <scope>NUCLEOTIDE SEQUENCE</scope>
    <source>
        <strain evidence="2">28M1</strain>
    </source>
</reference>